<feature type="signal peptide" evidence="1">
    <location>
        <begin position="1"/>
        <end position="16"/>
    </location>
</feature>
<name>A0A507CC43_9FUNG</name>
<keyword evidence="4" id="KW-1185">Reference proteome</keyword>
<feature type="domain" description="FAS1" evidence="2">
    <location>
        <begin position="24"/>
        <end position="167"/>
    </location>
</feature>
<dbReference type="EMBL" id="QEAO01000004">
    <property type="protein sequence ID" value="TPX36739.1"/>
    <property type="molecule type" value="Genomic_DNA"/>
</dbReference>
<dbReference type="Gene3D" id="2.30.180.10">
    <property type="entry name" value="FAS1 domain"/>
    <property type="match status" value="1"/>
</dbReference>
<feature type="chain" id="PRO_5021272461" description="FAS1 domain-containing protein" evidence="1">
    <location>
        <begin position="17"/>
        <end position="249"/>
    </location>
</feature>
<dbReference type="InterPro" id="IPR050904">
    <property type="entry name" value="Adhesion/Biosynth-related"/>
</dbReference>
<dbReference type="PROSITE" id="PS50213">
    <property type="entry name" value="FAS1"/>
    <property type="match status" value="1"/>
</dbReference>
<dbReference type="InterPro" id="IPR000782">
    <property type="entry name" value="FAS1_domain"/>
</dbReference>
<dbReference type="SUPFAM" id="SSF82153">
    <property type="entry name" value="FAS1 domain"/>
    <property type="match status" value="1"/>
</dbReference>
<evidence type="ECO:0000259" key="2">
    <source>
        <dbReference type="PROSITE" id="PS50213"/>
    </source>
</evidence>
<organism evidence="3 4">
    <name type="scientific">Synchytrium microbalum</name>
    <dbReference type="NCBI Taxonomy" id="1806994"/>
    <lineage>
        <taxon>Eukaryota</taxon>
        <taxon>Fungi</taxon>
        <taxon>Fungi incertae sedis</taxon>
        <taxon>Chytridiomycota</taxon>
        <taxon>Chytridiomycota incertae sedis</taxon>
        <taxon>Chytridiomycetes</taxon>
        <taxon>Synchytriales</taxon>
        <taxon>Synchytriaceae</taxon>
        <taxon>Synchytrium</taxon>
    </lineage>
</organism>
<dbReference type="Pfam" id="PF02469">
    <property type="entry name" value="Fasciclin"/>
    <property type="match status" value="1"/>
</dbReference>
<comment type="caution">
    <text evidence="3">The sequence shown here is derived from an EMBL/GenBank/DDBJ whole genome shotgun (WGS) entry which is preliminary data.</text>
</comment>
<evidence type="ECO:0000313" key="4">
    <source>
        <dbReference type="Proteomes" id="UP000319731"/>
    </source>
</evidence>
<dbReference type="InterPro" id="IPR036378">
    <property type="entry name" value="FAS1_dom_sf"/>
</dbReference>
<dbReference type="RefSeq" id="XP_031026953.1">
    <property type="nucleotide sequence ID" value="XM_031167210.1"/>
</dbReference>
<evidence type="ECO:0000313" key="3">
    <source>
        <dbReference type="EMBL" id="TPX36739.1"/>
    </source>
</evidence>
<accession>A0A507CC43</accession>
<evidence type="ECO:0000256" key="1">
    <source>
        <dbReference type="SAM" id="SignalP"/>
    </source>
</evidence>
<dbReference type="PANTHER" id="PTHR10900">
    <property type="entry name" value="PERIOSTIN-RELATED"/>
    <property type="match status" value="1"/>
</dbReference>
<dbReference type="Proteomes" id="UP000319731">
    <property type="component" value="Unassembled WGS sequence"/>
</dbReference>
<protein>
    <recommendedName>
        <fullName evidence="2">FAS1 domain-containing protein</fullName>
    </recommendedName>
</protein>
<dbReference type="OrthoDB" id="286301at2759"/>
<keyword evidence="1" id="KW-0732">Signal</keyword>
<proteinExistence type="predicted"/>
<dbReference type="AlphaFoldDB" id="A0A507CC43"/>
<dbReference type="GeneID" id="42002507"/>
<reference evidence="3 4" key="1">
    <citation type="journal article" date="2019" name="Sci. Rep.">
        <title>Comparative genomics of chytrid fungi reveal insights into the obligate biotrophic and pathogenic lifestyle of Synchytrium endobioticum.</title>
        <authorList>
            <person name="van de Vossenberg B.T.L.H."/>
            <person name="Warris S."/>
            <person name="Nguyen H.D.T."/>
            <person name="van Gent-Pelzer M.P.E."/>
            <person name="Joly D.L."/>
            <person name="van de Geest H.C."/>
            <person name="Bonants P.J.M."/>
            <person name="Smith D.S."/>
            <person name="Levesque C.A."/>
            <person name="van der Lee T.A.J."/>
        </authorList>
    </citation>
    <scope>NUCLEOTIDE SEQUENCE [LARGE SCALE GENOMIC DNA]</scope>
    <source>
        <strain evidence="3 4">JEL517</strain>
    </source>
</reference>
<gene>
    <name evidence="3" type="ORF">SmJEL517_g01282</name>
</gene>
<sequence>MLGAAILISSLLLVSSQKFNNTSLATISDTLIASGNHSILVSLLNATGVLETLNTTGVNGTGYEVYAPIDSAFLSLPSWIRKRAQHVGRNESINLLRAALIYHASLPANVDLTNFTTNATMVPTLASGIPMQLESNSTSGNSYVNDAKVLNATNTTNGGLLAIDRVLSPLYFFNTSLYDIPNPPPNTLPYGVPTPNLMLKSDYSDNMDVTSWYYTNVLGTFKVHSPEAVFQQEQSSDGYLNDLVKSLGL</sequence>